<dbReference type="EMBL" id="JADQDN010000002">
    <property type="protein sequence ID" value="MBF9195528.1"/>
    <property type="molecule type" value="Genomic_DNA"/>
</dbReference>
<dbReference type="PIRSF" id="PIRSF018267">
    <property type="entry name" value="VSR_endonuc"/>
    <property type="match status" value="1"/>
</dbReference>
<dbReference type="CDD" id="cd00221">
    <property type="entry name" value="Vsr"/>
    <property type="match status" value="1"/>
</dbReference>
<accession>A0ABS0HPX2</accession>
<protein>
    <recommendedName>
        <fullName evidence="6">Very short patch repair endonuclease</fullName>
        <ecNumber evidence="6">3.1.-.-</ecNumber>
    </recommendedName>
</protein>
<organism evidence="7 8">
    <name type="scientific">Microvirga terrestris</name>
    <dbReference type="NCBI Taxonomy" id="2791024"/>
    <lineage>
        <taxon>Bacteria</taxon>
        <taxon>Pseudomonadati</taxon>
        <taxon>Pseudomonadota</taxon>
        <taxon>Alphaproteobacteria</taxon>
        <taxon>Hyphomicrobiales</taxon>
        <taxon>Methylobacteriaceae</taxon>
        <taxon>Microvirga</taxon>
    </lineage>
</organism>
<gene>
    <name evidence="7" type="primary">vsr</name>
    <name evidence="7" type="ORF">I2H36_05735</name>
</gene>
<name>A0ABS0HPX2_9HYPH</name>
<evidence type="ECO:0000256" key="6">
    <source>
        <dbReference type="PIRNR" id="PIRNR018267"/>
    </source>
</evidence>
<keyword evidence="2 6" id="KW-0255">Endonuclease</keyword>
<dbReference type="Gene3D" id="3.40.960.10">
    <property type="entry name" value="VSR Endonuclease"/>
    <property type="match status" value="1"/>
</dbReference>
<dbReference type="GO" id="GO:0004519">
    <property type="term" value="F:endonuclease activity"/>
    <property type="evidence" value="ECO:0007669"/>
    <property type="project" value="UniProtKB-KW"/>
</dbReference>
<evidence type="ECO:0000256" key="2">
    <source>
        <dbReference type="ARBA" id="ARBA00022759"/>
    </source>
</evidence>
<reference evidence="7 8" key="1">
    <citation type="submission" date="2020-11" db="EMBL/GenBank/DDBJ databases">
        <authorList>
            <person name="Kim M.K."/>
        </authorList>
    </citation>
    <scope>NUCLEOTIDE SEQUENCE [LARGE SCALE GENOMIC DNA]</scope>
    <source>
        <strain evidence="7 8">BT290</strain>
    </source>
</reference>
<dbReference type="Pfam" id="PF03852">
    <property type="entry name" value="Vsr"/>
    <property type="match status" value="1"/>
</dbReference>
<dbReference type="NCBIfam" id="TIGR00632">
    <property type="entry name" value="vsr"/>
    <property type="match status" value="1"/>
</dbReference>
<evidence type="ECO:0000256" key="3">
    <source>
        <dbReference type="ARBA" id="ARBA00022763"/>
    </source>
</evidence>
<evidence type="ECO:0000313" key="7">
    <source>
        <dbReference type="EMBL" id="MBF9195528.1"/>
    </source>
</evidence>
<keyword evidence="8" id="KW-1185">Reference proteome</keyword>
<evidence type="ECO:0000313" key="8">
    <source>
        <dbReference type="Proteomes" id="UP000611708"/>
    </source>
</evidence>
<keyword evidence="4 6" id="KW-0378">Hydrolase</keyword>
<dbReference type="InterPro" id="IPR004603">
    <property type="entry name" value="DNA_mismatch_endonuc_vsr"/>
</dbReference>
<evidence type="ECO:0000256" key="4">
    <source>
        <dbReference type="ARBA" id="ARBA00022801"/>
    </source>
</evidence>
<keyword evidence="1 6" id="KW-0540">Nuclease</keyword>
<evidence type="ECO:0000256" key="5">
    <source>
        <dbReference type="ARBA" id="ARBA00023204"/>
    </source>
</evidence>
<keyword evidence="3 6" id="KW-0227">DNA damage</keyword>
<proteinExistence type="inferred from homology"/>
<dbReference type="EC" id="3.1.-.-" evidence="6"/>
<dbReference type="InterPro" id="IPR011335">
    <property type="entry name" value="Restrct_endonuc-II-like"/>
</dbReference>
<dbReference type="SUPFAM" id="SSF52980">
    <property type="entry name" value="Restriction endonuclease-like"/>
    <property type="match status" value="1"/>
</dbReference>
<evidence type="ECO:0000256" key="1">
    <source>
        <dbReference type="ARBA" id="ARBA00022722"/>
    </source>
</evidence>
<comment type="similarity">
    <text evidence="6">Belongs to the vsr family.</text>
</comment>
<keyword evidence="5 6" id="KW-0234">DNA repair</keyword>
<dbReference type="Proteomes" id="UP000611708">
    <property type="component" value="Unassembled WGS sequence"/>
</dbReference>
<comment type="function">
    <text evidence="6">May nick specific sequences that contain T:G mispairs resulting from m5C-deamination.</text>
</comment>
<sequence>MVDTRTPEQRRHIMQSVRSKNTGPEMIVRRIAHRLGYRFRVHRRDLPGTPDLVFPSRKKAIYVHGCFWHGHRCSKGKLPKSRPEFWIPKISRNKERDLGAVAAMEAMGWDTLTLWQCETKDRDAVAKALVDFLGPPGAGAPV</sequence>
<comment type="caution">
    <text evidence="7">The sequence shown here is derived from an EMBL/GenBank/DDBJ whole genome shotgun (WGS) entry which is preliminary data.</text>
</comment>